<accession>A0A3D9HVI5</accession>
<dbReference type="AlphaFoldDB" id="A0A3D9HVI5"/>
<proteinExistence type="inferred from homology"/>
<keyword evidence="3" id="KW-0238">DNA-binding</keyword>
<reference evidence="6 7" key="1">
    <citation type="submission" date="2018-07" db="EMBL/GenBank/DDBJ databases">
        <title>Genomic Encyclopedia of Type Strains, Phase III (KMG-III): the genomes of soil and plant-associated and newly described type strains.</title>
        <authorList>
            <person name="Whitman W."/>
        </authorList>
    </citation>
    <scope>NUCLEOTIDE SEQUENCE [LARGE SCALE GENOMIC DNA]</scope>
    <source>
        <strain evidence="6 7">CECT 8488</strain>
    </source>
</reference>
<dbReference type="PROSITE" id="PS50931">
    <property type="entry name" value="HTH_LYSR"/>
    <property type="match status" value="1"/>
</dbReference>
<evidence type="ECO:0000256" key="1">
    <source>
        <dbReference type="ARBA" id="ARBA00009437"/>
    </source>
</evidence>
<comment type="similarity">
    <text evidence="1">Belongs to the LysR transcriptional regulatory family.</text>
</comment>
<dbReference type="InterPro" id="IPR036388">
    <property type="entry name" value="WH-like_DNA-bd_sf"/>
</dbReference>
<feature type="domain" description="HTH lysR-type" evidence="5">
    <location>
        <begin position="4"/>
        <end position="61"/>
    </location>
</feature>
<protein>
    <submittedName>
        <fullName evidence="6">LysR family glycine cleavage system transcriptional activator</fullName>
    </submittedName>
</protein>
<evidence type="ECO:0000313" key="7">
    <source>
        <dbReference type="Proteomes" id="UP000256845"/>
    </source>
</evidence>
<evidence type="ECO:0000256" key="3">
    <source>
        <dbReference type="ARBA" id="ARBA00023125"/>
    </source>
</evidence>
<evidence type="ECO:0000313" key="6">
    <source>
        <dbReference type="EMBL" id="RED53439.1"/>
    </source>
</evidence>
<dbReference type="Pfam" id="PF00126">
    <property type="entry name" value="HTH_1"/>
    <property type="match status" value="1"/>
</dbReference>
<dbReference type="RefSeq" id="WP_115934580.1">
    <property type="nucleotide sequence ID" value="NZ_QRDW01000001.1"/>
</dbReference>
<evidence type="ECO:0000256" key="4">
    <source>
        <dbReference type="ARBA" id="ARBA00023163"/>
    </source>
</evidence>
<dbReference type="OrthoDB" id="9813056at2"/>
<keyword evidence="4" id="KW-0804">Transcription</keyword>
<evidence type="ECO:0000259" key="5">
    <source>
        <dbReference type="PROSITE" id="PS50931"/>
    </source>
</evidence>
<keyword evidence="2" id="KW-0805">Transcription regulation</keyword>
<dbReference type="GO" id="GO:0003700">
    <property type="term" value="F:DNA-binding transcription factor activity"/>
    <property type="evidence" value="ECO:0007669"/>
    <property type="project" value="InterPro"/>
</dbReference>
<sequence>MKNIPLNGLRAFAAIYETGGIRPAARSLSITHSSVSRHLRELEAWLGVTLVSHEGGRKNLSFTAQGEMLGRDSLKQLRALDSSCAAIREMTGSNTVTIATTPSFAARWLLPRLARFNEDHPAIEVSVIADQKIHHPNDARVDFNIRMGKGPWSGVNCLPLMDETLFPVAGREFFECHGPDIALADHTLLHDRDPQTSWQSWQSVFPQEIPNLGKGPRFASSDLLLRAAAQNLGIALARERLAEEDLAIGNLKRLYPEQKIHLARAYWIIQPEGGSPRGAVQVLINWLRQEARNKSLA</sequence>
<dbReference type="Gene3D" id="3.40.190.10">
    <property type="entry name" value="Periplasmic binding protein-like II"/>
    <property type="match status" value="2"/>
</dbReference>
<keyword evidence="7" id="KW-1185">Reference proteome</keyword>
<dbReference type="CDD" id="cd08432">
    <property type="entry name" value="PBP2_GcdR_TrpI_HvrB_AmpR_like"/>
    <property type="match status" value="1"/>
</dbReference>
<dbReference type="InterPro" id="IPR000847">
    <property type="entry name" value="LysR_HTH_N"/>
</dbReference>
<dbReference type="InterPro" id="IPR058163">
    <property type="entry name" value="LysR-type_TF_proteobact-type"/>
</dbReference>
<comment type="caution">
    <text evidence="6">The sequence shown here is derived from an EMBL/GenBank/DDBJ whole genome shotgun (WGS) entry which is preliminary data.</text>
</comment>
<dbReference type="SUPFAM" id="SSF53850">
    <property type="entry name" value="Periplasmic binding protein-like II"/>
    <property type="match status" value="1"/>
</dbReference>
<dbReference type="Pfam" id="PF03466">
    <property type="entry name" value="LysR_substrate"/>
    <property type="match status" value="1"/>
</dbReference>
<dbReference type="GO" id="GO:0006351">
    <property type="term" value="P:DNA-templated transcription"/>
    <property type="evidence" value="ECO:0007669"/>
    <property type="project" value="TreeGrafter"/>
</dbReference>
<dbReference type="Proteomes" id="UP000256845">
    <property type="component" value="Unassembled WGS sequence"/>
</dbReference>
<dbReference type="Gene3D" id="1.10.10.10">
    <property type="entry name" value="Winged helix-like DNA-binding domain superfamily/Winged helix DNA-binding domain"/>
    <property type="match status" value="1"/>
</dbReference>
<dbReference type="EMBL" id="QRDW01000001">
    <property type="protein sequence ID" value="RED53439.1"/>
    <property type="molecule type" value="Genomic_DNA"/>
</dbReference>
<dbReference type="PANTHER" id="PTHR30537:SF79">
    <property type="entry name" value="TRANSCRIPTIONAL REGULATOR-RELATED"/>
    <property type="match status" value="1"/>
</dbReference>
<name>A0A3D9HVI5_9PROT</name>
<dbReference type="InterPro" id="IPR005119">
    <property type="entry name" value="LysR_subst-bd"/>
</dbReference>
<dbReference type="GO" id="GO:0043565">
    <property type="term" value="F:sequence-specific DNA binding"/>
    <property type="evidence" value="ECO:0007669"/>
    <property type="project" value="TreeGrafter"/>
</dbReference>
<dbReference type="PANTHER" id="PTHR30537">
    <property type="entry name" value="HTH-TYPE TRANSCRIPTIONAL REGULATOR"/>
    <property type="match status" value="1"/>
</dbReference>
<organism evidence="6 7">
    <name type="scientific">Aestuariispira insulae</name>
    <dbReference type="NCBI Taxonomy" id="1461337"/>
    <lineage>
        <taxon>Bacteria</taxon>
        <taxon>Pseudomonadati</taxon>
        <taxon>Pseudomonadota</taxon>
        <taxon>Alphaproteobacteria</taxon>
        <taxon>Rhodospirillales</taxon>
        <taxon>Kiloniellaceae</taxon>
        <taxon>Aestuariispira</taxon>
    </lineage>
</organism>
<dbReference type="SUPFAM" id="SSF46785">
    <property type="entry name" value="Winged helix' DNA-binding domain"/>
    <property type="match status" value="1"/>
</dbReference>
<evidence type="ECO:0000256" key="2">
    <source>
        <dbReference type="ARBA" id="ARBA00023015"/>
    </source>
</evidence>
<gene>
    <name evidence="6" type="ORF">DFP90_101228</name>
</gene>
<dbReference type="InterPro" id="IPR036390">
    <property type="entry name" value="WH_DNA-bd_sf"/>
</dbReference>